<keyword evidence="2" id="KW-0255">Endonuclease</keyword>
<dbReference type="SMART" id="SM00507">
    <property type="entry name" value="HNHc"/>
    <property type="match status" value="1"/>
</dbReference>
<keyword evidence="3" id="KW-1185">Reference proteome</keyword>
<dbReference type="CDD" id="cd00085">
    <property type="entry name" value="HNHc"/>
    <property type="match status" value="1"/>
</dbReference>
<keyword evidence="2" id="KW-0378">Hydrolase</keyword>
<evidence type="ECO:0000313" key="2">
    <source>
        <dbReference type="EMBL" id="RZS39174.1"/>
    </source>
</evidence>
<dbReference type="Gene3D" id="1.10.30.50">
    <property type="match status" value="1"/>
</dbReference>
<dbReference type="AlphaFoldDB" id="A0A4Q7KRM2"/>
<dbReference type="Pfam" id="PF01844">
    <property type="entry name" value="HNH"/>
    <property type="match status" value="1"/>
</dbReference>
<accession>A0A4Q7KRM2</accession>
<dbReference type="OrthoDB" id="9802901at2"/>
<dbReference type="GO" id="GO:0003676">
    <property type="term" value="F:nucleic acid binding"/>
    <property type="evidence" value="ECO:0007669"/>
    <property type="project" value="InterPro"/>
</dbReference>
<comment type="caution">
    <text evidence="2">The sequence shown here is derived from an EMBL/GenBank/DDBJ whole genome shotgun (WGS) entry which is preliminary data.</text>
</comment>
<feature type="domain" description="HNH nuclease" evidence="1">
    <location>
        <begin position="135"/>
        <end position="180"/>
    </location>
</feature>
<dbReference type="InterPro" id="IPR003615">
    <property type="entry name" value="HNH_nuc"/>
</dbReference>
<gene>
    <name evidence="2" type="ORF">EV193_104390</name>
</gene>
<proteinExistence type="predicted"/>
<reference evidence="2 3" key="1">
    <citation type="submission" date="2019-02" db="EMBL/GenBank/DDBJ databases">
        <title>Genomic Encyclopedia of Type Strains, Phase IV (KMG-IV): sequencing the most valuable type-strain genomes for metagenomic binning, comparative biology and taxonomic classification.</title>
        <authorList>
            <person name="Goeker M."/>
        </authorList>
    </citation>
    <scope>NUCLEOTIDE SEQUENCE [LARGE SCALE GENOMIC DNA]</scope>
    <source>
        <strain evidence="2 3">DSM 101727</strain>
    </source>
</reference>
<organism evidence="2 3">
    <name type="scientific">Herbihabitans rhizosphaerae</name>
    <dbReference type="NCBI Taxonomy" id="1872711"/>
    <lineage>
        <taxon>Bacteria</taxon>
        <taxon>Bacillati</taxon>
        <taxon>Actinomycetota</taxon>
        <taxon>Actinomycetes</taxon>
        <taxon>Pseudonocardiales</taxon>
        <taxon>Pseudonocardiaceae</taxon>
        <taxon>Herbihabitans</taxon>
    </lineage>
</organism>
<evidence type="ECO:0000313" key="3">
    <source>
        <dbReference type="Proteomes" id="UP000294257"/>
    </source>
</evidence>
<dbReference type="InterPro" id="IPR002711">
    <property type="entry name" value="HNH"/>
</dbReference>
<dbReference type="EMBL" id="SGWQ01000004">
    <property type="protein sequence ID" value="RZS39174.1"/>
    <property type="molecule type" value="Genomic_DNA"/>
</dbReference>
<dbReference type="GO" id="GO:0004519">
    <property type="term" value="F:endonuclease activity"/>
    <property type="evidence" value="ECO:0007669"/>
    <property type="project" value="UniProtKB-KW"/>
</dbReference>
<dbReference type="Proteomes" id="UP000294257">
    <property type="component" value="Unassembled WGS sequence"/>
</dbReference>
<evidence type="ECO:0000259" key="1">
    <source>
        <dbReference type="SMART" id="SM00507"/>
    </source>
</evidence>
<sequence length="213" mass="23844">MAAPVKCSYCPSTAGVRTYTTQWPRQERMCRGCASTYFRAARKRAVETLSEEYGDASDAALWAQCHIIAWWLSEPDPDVRAVGAVLLVQATRYHREFGDRAWRVFPSARDRGRQRGHATRSAAYETVHVPYDVPWLRRLYGDRCLYCGVASEHIDHVQPLALGGADAPWNVAPACKSCNLSKGKKALAAWLPGRLLSVHAERARAQWAEWTAA</sequence>
<name>A0A4Q7KRM2_9PSEU</name>
<protein>
    <submittedName>
        <fullName evidence="2">HNH endonuclease</fullName>
    </submittedName>
</protein>
<dbReference type="GO" id="GO:0008270">
    <property type="term" value="F:zinc ion binding"/>
    <property type="evidence" value="ECO:0007669"/>
    <property type="project" value="InterPro"/>
</dbReference>
<keyword evidence="2" id="KW-0540">Nuclease</keyword>